<keyword evidence="2" id="KW-1185">Reference proteome</keyword>
<dbReference type="Proteomes" id="UP000076603">
    <property type="component" value="Unassembled WGS sequence"/>
</dbReference>
<protein>
    <submittedName>
        <fullName evidence="1">Putative transposase</fullName>
    </submittedName>
</protein>
<comment type="caution">
    <text evidence="1">The sequence shown here is derived from an EMBL/GenBank/DDBJ whole genome shotgun (WGS) entry which is preliminary data.</text>
</comment>
<dbReference type="EMBL" id="LWAE01000003">
    <property type="protein sequence ID" value="KZL91753.1"/>
    <property type="molecule type" value="Genomic_DNA"/>
</dbReference>
<proteinExistence type="predicted"/>
<organism evidence="1 2">
    <name type="scientific">Clostridium magnum DSM 2767</name>
    <dbReference type="NCBI Taxonomy" id="1121326"/>
    <lineage>
        <taxon>Bacteria</taxon>
        <taxon>Bacillati</taxon>
        <taxon>Bacillota</taxon>
        <taxon>Clostridia</taxon>
        <taxon>Eubacteriales</taxon>
        <taxon>Clostridiaceae</taxon>
        <taxon>Clostridium</taxon>
    </lineage>
</organism>
<dbReference type="RefSeq" id="WP_066624936.1">
    <property type="nucleotide sequence ID" value="NZ_FQXL01000043.1"/>
</dbReference>
<accession>A0A162SR14</accession>
<dbReference type="AlphaFoldDB" id="A0A162SR14"/>
<evidence type="ECO:0000313" key="1">
    <source>
        <dbReference type="EMBL" id="KZL91753.1"/>
    </source>
</evidence>
<gene>
    <name evidence="1" type="ORF">CLMAG_35120</name>
</gene>
<evidence type="ECO:0000313" key="2">
    <source>
        <dbReference type="Proteomes" id="UP000076603"/>
    </source>
</evidence>
<name>A0A162SR14_9CLOT</name>
<dbReference type="OrthoDB" id="442799at2"/>
<dbReference type="STRING" id="1121326.CLMAG_35120"/>
<dbReference type="PATRIC" id="fig|1121326.3.peg.3554"/>
<sequence length="87" mass="10294">MIKDPDNLEGKKIKEVRILPKHSARFFEIQYIYECTETQIDLDQTHALTIDLGVNNLSTYFTNKGNSFIPYYKNYHLFLIILMFSTK</sequence>
<reference evidence="1 2" key="1">
    <citation type="submission" date="2016-04" db="EMBL/GenBank/DDBJ databases">
        <title>Genome sequence of Clostridium magnum DSM 2767.</title>
        <authorList>
            <person name="Poehlein A."/>
            <person name="Uhlig R."/>
            <person name="Fischer R."/>
            <person name="Bahl H."/>
            <person name="Daniel R."/>
        </authorList>
    </citation>
    <scope>NUCLEOTIDE SEQUENCE [LARGE SCALE GENOMIC DNA]</scope>
    <source>
        <strain evidence="1 2">DSM 2767</strain>
    </source>
</reference>